<evidence type="ECO:0000313" key="5">
    <source>
        <dbReference type="Proteomes" id="UP000076848"/>
    </source>
</evidence>
<accession>A0A157SB40</accession>
<evidence type="ECO:0000256" key="1">
    <source>
        <dbReference type="ARBA" id="ARBA00022603"/>
    </source>
</evidence>
<dbReference type="GO" id="GO:0009007">
    <property type="term" value="F:site-specific DNA-methyltransferase (adenine-specific) activity"/>
    <property type="evidence" value="ECO:0007669"/>
    <property type="project" value="UniProtKB-EC"/>
</dbReference>
<dbReference type="GO" id="GO:0009307">
    <property type="term" value="P:DNA restriction-modification system"/>
    <property type="evidence" value="ECO:0007669"/>
    <property type="project" value="InterPro"/>
</dbReference>
<dbReference type="Proteomes" id="UP000076848">
    <property type="component" value="Unassembled WGS sequence"/>
</dbReference>
<dbReference type="OrthoDB" id="9805629at2"/>
<evidence type="ECO:0000256" key="3">
    <source>
        <dbReference type="ARBA" id="ARBA00022691"/>
    </source>
</evidence>
<organism evidence="4 5">
    <name type="scientific">Bordetella ansorpii</name>
    <dbReference type="NCBI Taxonomy" id="288768"/>
    <lineage>
        <taxon>Bacteria</taxon>
        <taxon>Pseudomonadati</taxon>
        <taxon>Pseudomonadota</taxon>
        <taxon>Betaproteobacteria</taxon>
        <taxon>Burkholderiales</taxon>
        <taxon>Alcaligenaceae</taxon>
        <taxon>Bordetella</taxon>
    </lineage>
</organism>
<evidence type="ECO:0000256" key="2">
    <source>
        <dbReference type="ARBA" id="ARBA00022679"/>
    </source>
</evidence>
<evidence type="ECO:0000313" key="4">
    <source>
        <dbReference type="EMBL" id="SAI67491.1"/>
    </source>
</evidence>
<reference evidence="4 5" key="1">
    <citation type="submission" date="2016-04" db="EMBL/GenBank/DDBJ databases">
        <authorList>
            <consortium name="Pathogen Informatics"/>
        </authorList>
    </citation>
    <scope>NUCLEOTIDE SEQUENCE [LARGE SCALE GENOMIC DNA]</scope>
    <source>
        <strain evidence="4 5">H050680373</strain>
    </source>
</reference>
<keyword evidence="5" id="KW-1185">Reference proteome</keyword>
<dbReference type="RefSeq" id="WP_066125292.1">
    <property type="nucleotide sequence ID" value="NZ_FKIF01000002.1"/>
</dbReference>
<dbReference type="Pfam" id="PF02086">
    <property type="entry name" value="MethyltransfD12"/>
    <property type="match status" value="1"/>
</dbReference>
<name>A0A157SB40_9BORD</name>
<proteinExistence type="predicted"/>
<dbReference type="STRING" id="288768.SAMEA3906486_01545"/>
<dbReference type="InterPro" id="IPR029063">
    <property type="entry name" value="SAM-dependent_MTases_sf"/>
</dbReference>
<protein>
    <submittedName>
        <fullName evidence="4">Adenine-specific DNA methylase</fullName>
    </submittedName>
</protein>
<keyword evidence="2" id="KW-0808">Transferase</keyword>
<dbReference type="SUPFAM" id="SSF53335">
    <property type="entry name" value="S-adenosyl-L-methionine-dependent methyltransferases"/>
    <property type="match status" value="1"/>
</dbReference>
<dbReference type="InterPro" id="IPR012327">
    <property type="entry name" value="MeTrfase_D12"/>
</dbReference>
<dbReference type="EMBL" id="FKIF01000002">
    <property type="protein sequence ID" value="SAI67491.1"/>
    <property type="molecule type" value="Genomic_DNA"/>
</dbReference>
<dbReference type="AlphaFoldDB" id="A0A157SB40"/>
<keyword evidence="3" id="KW-0949">S-adenosyl-L-methionine</keyword>
<keyword evidence="1 4" id="KW-0489">Methyltransferase</keyword>
<gene>
    <name evidence="4" type="ORF">SAMEA3906486_01545</name>
</gene>
<sequence>MLPSAFRPIYYLGCKTEFSESIKAAIDHVDPSGGRLGDLFAGTGAVAAALAATREVVTVDIQEYSRVLCSAVLNPRLKIENIKKILSDVQTDERTQRLYWCFEPLITYENFAIKRAQEGQAEALIELIESWPIAAINEFYNSASILDEKHREVINRLKEARLWDSPDSTVSRLFGGVYFSYEQSVALDSILVRANSGGDDQRDTLVAAALSTASALVNTVGKHFAQPLRPRHKSGLVKSSTVRVACRDRTLDALRTYESWLGKYAGLCPAVGRSLSVRQDYLGSIDQLGSSLSVLYADPPYTRDHYSRFYHVLETMCLRDNPTYSEVKKGDVVAVSRGLYREDRHQSDFCVRSLAPAAFDRLFEKAQGHNLPLVLSYSPHEAGDGTHPRVVSMNQIMEIARKHYQRVEIESIVGSTHNILNRSSLKLKTREHAEVILKCFL</sequence>
<dbReference type="GO" id="GO:0032259">
    <property type="term" value="P:methylation"/>
    <property type="evidence" value="ECO:0007669"/>
    <property type="project" value="UniProtKB-KW"/>
</dbReference>